<name>A0ABR0SZ32_9HYPO</name>
<sequence>MVLDEVCAGVPVGTLTSFRVSTTKRDHQQFSSRTFACTLHFYETHHIPRVKSRIFWSLFRLSRARSHVKDLFSNIHSDICYRDAGQAWRVAFIRRLALAYSPHQGNVLAPVPEHAVPASPSLAPSSQEPYYSNEDIEVLHAVIAAAQEQLDRTPDPKPLPAAALFKAYDDILPQHGIDPDSDSHLSTLVFRVGGEQGPGTLSQKFQSILERMGIVLEFGDESTSSSRSSRSHSRSRSPSPGPSDSSRQYGQRQQSTPGDVLLRKPVSQHDIIIQQDPPASPIAPSQTSVSNHEPKLEKAAIDAPPEVSPSVQDIQNSAPHPLQQIDQQNLVSRFNYGQVESQIDAVIKAVPQVVDSSHLSSKVETRTDSFIAPPEMRRAALASVIDRWRDAMKRQREWSDIKLKSKDVVNKESQQKIQGDDINLGQYEDNNECHVNDQTHQTTLTRPTLVDKPMKPEKATALSNNLPKTPAAEQLQETRASPSQHINTDMNSDKEKHEQLLSRAARAREIYLASKVFNHWADRTATRLEREGVARRHMVRFRCFRGWSHAPSSRVPAIDHLRTTTAVQKLKRAVAYQEEQLSIAASTIARNYRLKTVLRVFDKWLYHLMIQTSRKRAAARVKKNAYAMWESRVTRDTILQQAMLQRKLDYGQSCAFSNWQHQAQLANRRLQAAHHVGMLRLSFNHLEVWVDQTEIERRARAYRERLFLEKAADSFYKWNLTARAQAFRWRSDFLSVTRAADKWLRSRAEHAVKKQVANSCFKKQYTLDFLDVLERASQDEVKLTLLHSRARFFIATTRVLPMMDLVVEKRKNRIKDMVRRYLMMRYTQVSSVRKRRKFYWVLDHWRATASEMSDRAEVAAMSEASHELSQMQDALVKWRKRTMEDSHLQLITSKYHRQAWLATWSDNAKGDEEREMQAWDSWAVGKQRQYLKEWSISSLQRSGQAHTASRVQQKYYGEKRNRTFQQWRQSFEATRKAPSEHDLRFTPMPGASGLRGGWKALSARRYLLKEGLQEHDVATSTVDTPTRWTGLPFAMSLAQSARPMPSVREIDEESTVSSISENLERAELPYRGRVKMIPGLDLPTTTPRAPVPIHLDLDTLSSQKNKSDRLSRSTALRSTTGRLKDGKFCIYDGGNGRTEQIGEIAIQSYVFRLKSSIRDHSRSSRVSDTNGPP</sequence>
<dbReference type="EMBL" id="JAVFKD010000002">
    <property type="protein sequence ID" value="KAK5997383.1"/>
    <property type="molecule type" value="Genomic_DNA"/>
</dbReference>
<dbReference type="InterPro" id="IPR013665">
    <property type="entry name" value="Sfi1_dom"/>
</dbReference>
<evidence type="ECO:0000313" key="3">
    <source>
        <dbReference type="EMBL" id="KAK5997383.1"/>
    </source>
</evidence>
<dbReference type="Pfam" id="PF08457">
    <property type="entry name" value="Sfi1"/>
    <property type="match status" value="2"/>
</dbReference>
<gene>
    <name evidence="3" type="ORF">PT974_02739</name>
</gene>
<feature type="domain" description="Sfi1 spindle body" evidence="2">
    <location>
        <begin position="494"/>
        <end position="724"/>
    </location>
</feature>
<feature type="region of interest" description="Disordered" evidence="1">
    <location>
        <begin position="460"/>
        <end position="496"/>
    </location>
</feature>
<feature type="domain" description="Sfi1 spindle body" evidence="2">
    <location>
        <begin position="741"/>
        <end position="969"/>
    </location>
</feature>
<feature type="compositionally biased region" description="Polar residues" evidence="1">
    <location>
        <begin position="248"/>
        <end position="257"/>
    </location>
</feature>
<evidence type="ECO:0000313" key="4">
    <source>
        <dbReference type="Proteomes" id="UP001338125"/>
    </source>
</evidence>
<feature type="compositionally biased region" description="Low complexity" evidence="1">
    <location>
        <begin position="236"/>
        <end position="247"/>
    </location>
</feature>
<evidence type="ECO:0000256" key="1">
    <source>
        <dbReference type="SAM" id="MobiDB-lite"/>
    </source>
</evidence>
<reference evidence="3 4" key="1">
    <citation type="submission" date="2024-01" db="EMBL/GenBank/DDBJ databases">
        <title>Complete genome of Cladobotryum mycophilum ATHUM6906.</title>
        <authorList>
            <person name="Christinaki A.C."/>
            <person name="Myridakis A.I."/>
            <person name="Kouvelis V.N."/>
        </authorList>
    </citation>
    <scope>NUCLEOTIDE SEQUENCE [LARGE SCALE GENOMIC DNA]</scope>
    <source>
        <strain evidence="3 4">ATHUM6906</strain>
    </source>
</reference>
<organism evidence="3 4">
    <name type="scientific">Cladobotryum mycophilum</name>
    <dbReference type="NCBI Taxonomy" id="491253"/>
    <lineage>
        <taxon>Eukaryota</taxon>
        <taxon>Fungi</taxon>
        <taxon>Dikarya</taxon>
        <taxon>Ascomycota</taxon>
        <taxon>Pezizomycotina</taxon>
        <taxon>Sordariomycetes</taxon>
        <taxon>Hypocreomycetidae</taxon>
        <taxon>Hypocreales</taxon>
        <taxon>Hypocreaceae</taxon>
        <taxon>Cladobotryum</taxon>
    </lineage>
</organism>
<evidence type="ECO:0000259" key="2">
    <source>
        <dbReference type="Pfam" id="PF08457"/>
    </source>
</evidence>
<feature type="compositionally biased region" description="Polar residues" evidence="1">
    <location>
        <begin position="475"/>
        <end position="490"/>
    </location>
</feature>
<proteinExistence type="predicted"/>
<comment type="caution">
    <text evidence="3">The sequence shown here is derived from an EMBL/GenBank/DDBJ whole genome shotgun (WGS) entry which is preliminary data.</text>
</comment>
<protein>
    <recommendedName>
        <fullName evidence="2">Sfi1 spindle body domain-containing protein</fullName>
    </recommendedName>
</protein>
<accession>A0ABR0SZ32</accession>
<feature type="region of interest" description="Disordered" evidence="1">
    <location>
        <begin position="220"/>
        <end position="260"/>
    </location>
</feature>
<keyword evidence="4" id="KW-1185">Reference proteome</keyword>
<dbReference type="Proteomes" id="UP001338125">
    <property type="component" value="Unassembled WGS sequence"/>
</dbReference>